<accession>A0ABU8LL86</accession>
<reference evidence="2 3" key="1">
    <citation type="submission" date="2024-02" db="EMBL/GenBank/DDBJ databases">
        <authorList>
            <person name="Saticioglu I.B."/>
        </authorList>
    </citation>
    <scope>NUCLEOTIDE SEQUENCE [LARGE SCALE GENOMIC DNA]</scope>
    <source>
        <strain evidence="2 3">Mu-43</strain>
    </source>
</reference>
<evidence type="ECO:0008006" key="4">
    <source>
        <dbReference type="Google" id="ProtNLM"/>
    </source>
</evidence>
<organism evidence="2 3">
    <name type="scientific">Microbacterium istanbulense</name>
    <dbReference type="NCBI Taxonomy" id="3122049"/>
    <lineage>
        <taxon>Bacteria</taxon>
        <taxon>Bacillati</taxon>
        <taxon>Actinomycetota</taxon>
        <taxon>Actinomycetes</taxon>
        <taxon>Micrococcales</taxon>
        <taxon>Microbacteriaceae</taxon>
        <taxon>Microbacterium</taxon>
    </lineage>
</organism>
<evidence type="ECO:0000313" key="3">
    <source>
        <dbReference type="Proteomes" id="UP001366085"/>
    </source>
</evidence>
<proteinExistence type="predicted"/>
<dbReference type="Proteomes" id="UP001366085">
    <property type="component" value="Unassembled WGS sequence"/>
</dbReference>
<evidence type="ECO:0000256" key="1">
    <source>
        <dbReference type="SAM" id="Phobius"/>
    </source>
</evidence>
<evidence type="ECO:0000313" key="2">
    <source>
        <dbReference type="EMBL" id="MEJ1092090.1"/>
    </source>
</evidence>
<comment type="caution">
    <text evidence="2">The sequence shown here is derived from an EMBL/GenBank/DDBJ whole genome shotgun (WGS) entry which is preliminary data.</text>
</comment>
<keyword evidence="3" id="KW-1185">Reference proteome</keyword>
<dbReference type="EMBL" id="JBBDGN010000009">
    <property type="protein sequence ID" value="MEJ1092090.1"/>
    <property type="molecule type" value="Genomic_DNA"/>
</dbReference>
<keyword evidence="1" id="KW-0812">Transmembrane</keyword>
<feature type="transmembrane region" description="Helical" evidence="1">
    <location>
        <begin position="38"/>
        <end position="60"/>
    </location>
</feature>
<keyword evidence="1" id="KW-0472">Membrane</keyword>
<feature type="transmembrane region" description="Helical" evidence="1">
    <location>
        <begin position="317"/>
        <end position="338"/>
    </location>
</feature>
<feature type="transmembrane region" description="Helical" evidence="1">
    <location>
        <begin position="404"/>
        <end position="421"/>
    </location>
</feature>
<feature type="transmembrane region" description="Helical" evidence="1">
    <location>
        <begin position="273"/>
        <end position="297"/>
    </location>
</feature>
<protein>
    <recommendedName>
        <fullName evidence="4">Integral membrane protein</fullName>
    </recommendedName>
</protein>
<gene>
    <name evidence="2" type="ORF">WDU93_10340</name>
</gene>
<dbReference type="RefSeq" id="WP_337320299.1">
    <property type="nucleotide sequence ID" value="NZ_JBBDGN010000009.1"/>
</dbReference>
<sequence length="459" mass="48158">METIDDDPAALRARLRELEDENAALRATPRRRVSGRSVISGILIVVALLLAPIAAISGWARMQLVDTDRFVSTFAPLAEDPAVQDLVATQVATAIEESLDVPSLVDAVFDGVRDLGLPPRADSALTLLQGPAVDGIHSIIGTVSEDVVTSPQFADIWAQTLRVTHQRAIAVIQGDPNTALTIGSDGTLSIELSTVIESVKQALVDRGVGFADAIPVIDRTIPVLHSDALVLTQTLYAVAVAAGFWLPWVALALLITGVLLARDRRRASAWTGFGIALAFALLAAGLGIGRMLFIGAVSPSLMSADAADAIFGGITDLLLGTTIALALAGALIAASAWYEGDSRFATNLRAVLERGMVRVRAAADRNGIGTGAFGRTIDRWRSAILIAAVVLALLWIVLARPITVGTVLAALVSLTVVLLLVEVLRRPEGSEVVDADEGLAEVADPLVLDESVDLGAPER</sequence>
<name>A0ABU8LL86_9MICO</name>
<keyword evidence="1" id="KW-1133">Transmembrane helix</keyword>
<feature type="transmembrane region" description="Helical" evidence="1">
    <location>
        <begin position="380"/>
        <end position="398"/>
    </location>
</feature>
<feature type="transmembrane region" description="Helical" evidence="1">
    <location>
        <begin position="235"/>
        <end position="261"/>
    </location>
</feature>